<feature type="domain" description="Integrase catalytic" evidence="10">
    <location>
        <begin position="1152"/>
        <end position="1238"/>
    </location>
</feature>
<dbReference type="SUPFAM" id="SSF53098">
    <property type="entry name" value="Ribonuclease H-like"/>
    <property type="match status" value="1"/>
</dbReference>
<feature type="compositionally biased region" description="Basic and acidic residues" evidence="8">
    <location>
        <begin position="177"/>
        <end position="197"/>
    </location>
</feature>
<keyword evidence="12" id="KW-1185">Reference proteome</keyword>
<protein>
    <recommendedName>
        <fullName evidence="1">RNA-directed DNA polymerase</fullName>
        <ecNumber evidence="1">2.7.7.49</ecNumber>
    </recommendedName>
</protein>
<feature type="compositionally biased region" description="Acidic residues" evidence="8">
    <location>
        <begin position="430"/>
        <end position="463"/>
    </location>
</feature>
<dbReference type="Gene3D" id="1.10.340.70">
    <property type="match status" value="1"/>
</dbReference>
<dbReference type="PROSITE" id="PS50994">
    <property type="entry name" value="INTEGRASE"/>
    <property type="match status" value="1"/>
</dbReference>
<dbReference type="CDD" id="cd09274">
    <property type="entry name" value="RNase_HI_RT_Ty3"/>
    <property type="match status" value="1"/>
</dbReference>
<dbReference type="InterPro" id="IPR021109">
    <property type="entry name" value="Peptidase_aspartic_dom_sf"/>
</dbReference>
<dbReference type="GO" id="GO:0015074">
    <property type="term" value="P:DNA integration"/>
    <property type="evidence" value="ECO:0007669"/>
    <property type="project" value="InterPro"/>
</dbReference>
<dbReference type="FunFam" id="3.10.20.370:FF:000001">
    <property type="entry name" value="Retrovirus-related Pol polyprotein from transposon 17.6-like protein"/>
    <property type="match status" value="1"/>
</dbReference>
<evidence type="ECO:0000313" key="11">
    <source>
        <dbReference type="EMBL" id="SAL95390.1"/>
    </source>
</evidence>
<dbReference type="CDD" id="cd01647">
    <property type="entry name" value="RT_LTR"/>
    <property type="match status" value="1"/>
</dbReference>
<feature type="region of interest" description="Disordered" evidence="8">
    <location>
        <begin position="158"/>
        <end position="210"/>
    </location>
</feature>
<keyword evidence="3" id="KW-0548">Nucleotidyltransferase</keyword>
<organism evidence="11">
    <name type="scientific">Absidia glauca</name>
    <name type="common">Pin mould</name>
    <dbReference type="NCBI Taxonomy" id="4829"/>
    <lineage>
        <taxon>Eukaryota</taxon>
        <taxon>Fungi</taxon>
        <taxon>Fungi incertae sedis</taxon>
        <taxon>Mucoromycota</taxon>
        <taxon>Mucoromycotina</taxon>
        <taxon>Mucoromycetes</taxon>
        <taxon>Mucorales</taxon>
        <taxon>Cunninghamellaceae</taxon>
        <taxon>Absidia</taxon>
    </lineage>
</organism>
<dbReference type="GO" id="GO:0016779">
    <property type="term" value="F:nucleotidyltransferase activity"/>
    <property type="evidence" value="ECO:0007669"/>
    <property type="project" value="UniProtKB-KW"/>
</dbReference>
<proteinExistence type="predicted"/>
<sequence>METTIEVTINDHTTKINDNIINVKIIDRINSISIQNLLRFRAGLHNIIQQHCISLGCKDIDSWLKASVGYWMAHHPQKVSMAGNPFHPQSINSACMNEMSTPTDVQITSGPSLNSIAATTTSTMPFDMIDLKKTLRDIIKEELNNHRGDYDFYAATRSERPPEIMHDDKATKKRKVHGPENLESRPPHVPMETDRPNKKPQKRVNANPPNLKYNLADDVLSRKADIEVGDLIAASPMLKKQLLEVCRPKRQNRTVSLNAIEEGEIVTTAAYAEVHVGDRKIKALIDCGAAKSCISRTMMKMLDMEIDAQSTSVFTLGNGSKQPTLGIVLDVPIGIADGFNIPANMEVLPQCPAHLILGIDWLNHAQAIINIKLGTLTVTYKQRKMVIPITYIKASSKPPTLKASNMIYKETELVQTPQPIKKVVPLKDQIDEDEDEDDSSDDETEEEEWEHDEKEESEDDDQELCQLTPIEQKDYALKVTMGTDTQIEISTTEEGFTLPPYSMCLLDLSAPDDRAIPTIIHMQPDSSYEKYLTIDQFIDVNLSDQDKDYPPNTILAQRMKEIKIDSEDEQAIGFELAHMAIGEDVIQTEQQPLDINQMEKLQVGDVPSDIRESLLKLLSEFQDVFDWHNDRMGRTTLLDHEIILKENTPPIRHRPYRMAPVEQEYLKKELDRLCDLGIIKPANTPFTAPIILVKKKNGDYRMVVDYRKLNAQTKVDAYPLPKIDDLIDELGNSRIFSALDLRSGFHQVPLKQNSKELTGFVTKFGTYQYEMLPMGLVNSPATFQRLIDLCFGSLLNKCLVAYIDDLNIHSRTLQQHLKDLRQVFICARHGGLLFNIDKCTFFKEELKFLGYIITKKGISTDKDKILKIQEFPQPKTLKQIRSFIGLASYYRRFIQNFAAIARPLHEQTKTTKVTVWDQKAADAFEMLKQKLTNAPVLRRADFSKPFIIVCDASQKGLGTILSQLDEDGKEHPVIYASRGLKNSERNYGATKLECLALIWSLHIFRPYLLGKKFTVISDHSPLKWLVQSPKITGIVARWHLEFPADASRKEQRYLLRNSSKYIVEKETLYYFNIEHQTKRKVLTPPQAQEALLMHHAHPLGGHMGFKNTLYKISQHFYWDTMAKDVQEYIKRCPRCQTSGPRKLKELLHPVPVGSRPFEQWAFDVKHVPTSKTGARYIIAGIEYLTKWVEARAVRYQTSAEIASFIYEEIITRHGCPHIIITDNGKPFISDLIKKVRQEACEFIKRSQSAQKRAIDKKIDNELRQWKPPFKLGDLVTLYVGIKSNSWTGKISDNWEGVYVIHQTLGKGTYLIKQYHSDSNRLKRIHGNRLKLYALPDVFWNQKDPTLGTDLFVLP</sequence>
<dbReference type="InterPro" id="IPR001584">
    <property type="entry name" value="Integrase_cat-core"/>
</dbReference>
<dbReference type="Pfam" id="PF00078">
    <property type="entry name" value="RVT_1"/>
    <property type="match status" value="1"/>
</dbReference>
<evidence type="ECO:0000256" key="8">
    <source>
        <dbReference type="SAM" id="MobiDB-lite"/>
    </source>
</evidence>
<dbReference type="Pfam" id="PF17921">
    <property type="entry name" value="Integrase_H2C2"/>
    <property type="match status" value="1"/>
</dbReference>
<evidence type="ECO:0000256" key="6">
    <source>
        <dbReference type="ARBA" id="ARBA00022801"/>
    </source>
</evidence>
<dbReference type="FunFam" id="3.30.70.270:FF:000020">
    <property type="entry name" value="Transposon Tf2-6 polyprotein-like Protein"/>
    <property type="match status" value="1"/>
</dbReference>
<dbReference type="PANTHER" id="PTHR37984">
    <property type="entry name" value="PROTEIN CBG26694"/>
    <property type="match status" value="1"/>
</dbReference>
<keyword evidence="6" id="KW-0378">Hydrolase</keyword>
<keyword evidence="2" id="KW-0808">Transferase</keyword>
<dbReference type="Gene3D" id="3.30.70.270">
    <property type="match status" value="2"/>
</dbReference>
<dbReference type="SUPFAM" id="SSF50630">
    <property type="entry name" value="Acid proteases"/>
    <property type="match status" value="1"/>
</dbReference>
<evidence type="ECO:0000256" key="7">
    <source>
        <dbReference type="ARBA" id="ARBA00022918"/>
    </source>
</evidence>
<dbReference type="PANTHER" id="PTHR37984:SF5">
    <property type="entry name" value="PROTEIN NYNRIN-LIKE"/>
    <property type="match status" value="1"/>
</dbReference>
<evidence type="ECO:0000256" key="1">
    <source>
        <dbReference type="ARBA" id="ARBA00012493"/>
    </source>
</evidence>
<dbReference type="STRING" id="4829.A0A163IUB5"/>
<dbReference type="CDD" id="cd00303">
    <property type="entry name" value="retropepsin_like"/>
    <property type="match status" value="1"/>
</dbReference>
<dbReference type="EC" id="2.7.7.49" evidence="1"/>
<dbReference type="InterPro" id="IPR012337">
    <property type="entry name" value="RNaseH-like_sf"/>
</dbReference>
<dbReference type="SUPFAM" id="SSF56672">
    <property type="entry name" value="DNA/RNA polymerases"/>
    <property type="match status" value="1"/>
</dbReference>
<dbReference type="PROSITE" id="PS50878">
    <property type="entry name" value="RT_POL"/>
    <property type="match status" value="1"/>
</dbReference>
<dbReference type="InterPro" id="IPR050951">
    <property type="entry name" value="Retrovirus_Pol_polyprotein"/>
</dbReference>
<dbReference type="InterPro" id="IPR043128">
    <property type="entry name" value="Rev_trsase/Diguanyl_cyclase"/>
</dbReference>
<feature type="region of interest" description="Disordered" evidence="8">
    <location>
        <begin position="420"/>
        <end position="463"/>
    </location>
</feature>
<keyword evidence="5" id="KW-0255">Endonuclease</keyword>
<dbReference type="EMBL" id="LT550314">
    <property type="protein sequence ID" value="SAL95390.1"/>
    <property type="molecule type" value="Genomic_DNA"/>
</dbReference>
<evidence type="ECO:0000259" key="10">
    <source>
        <dbReference type="PROSITE" id="PS50994"/>
    </source>
</evidence>
<dbReference type="InterPro" id="IPR000477">
    <property type="entry name" value="RT_dom"/>
</dbReference>
<dbReference type="Proteomes" id="UP000078561">
    <property type="component" value="Unassembled WGS sequence"/>
</dbReference>
<dbReference type="OrthoDB" id="5593162at2759"/>
<dbReference type="InterPro" id="IPR041373">
    <property type="entry name" value="RT_RNaseH"/>
</dbReference>
<name>A0A163IUB5_ABSGL</name>
<accession>A0A163IUB5</accession>
<dbReference type="Gene3D" id="2.40.70.10">
    <property type="entry name" value="Acid Proteases"/>
    <property type="match status" value="1"/>
</dbReference>
<dbReference type="GO" id="GO:0005634">
    <property type="term" value="C:nucleus"/>
    <property type="evidence" value="ECO:0007669"/>
    <property type="project" value="UniProtKB-ARBA"/>
</dbReference>
<dbReference type="Gene3D" id="3.30.420.10">
    <property type="entry name" value="Ribonuclease H-like superfamily/Ribonuclease H"/>
    <property type="match status" value="1"/>
</dbReference>
<keyword evidence="4" id="KW-0540">Nuclease</keyword>
<dbReference type="Pfam" id="PF13975">
    <property type="entry name" value="gag-asp_proteas"/>
    <property type="match status" value="1"/>
</dbReference>
<keyword evidence="7" id="KW-0695">RNA-directed DNA polymerase</keyword>
<feature type="compositionally biased region" description="Basic and acidic residues" evidence="8">
    <location>
        <begin position="158"/>
        <end position="170"/>
    </location>
</feature>
<dbReference type="OMA" id="WHLEFPA"/>
<evidence type="ECO:0000313" key="12">
    <source>
        <dbReference type="Proteomes" id="UP000078561"/>
    </source>
</evidence>
<dbReference type="InterPro" id="IPR041588">
    <property type="entry name" value="Integrase_H2C2"/>
</dbReference>
<dbReference type="GO" id="GO:0004519">
    <property type="term" value="F:endonuclease activity"/>
    <property type="evidence" value="ECO:0007669"/>
    <property type="project" value="UniProtKB-KW"/>
</dbReference>
<dbReference type="InParanoid" id="A0A163IUB5"/>
<dbReference type="GO" id="GO:0003676">
    <property type="term" value="F:nucleic acid binding"/>
    <property type="evidence" value="ECO:0007669"/>
    <property type="project" value="InterPro"/>
</dbReference>
<dbReference type="InterPro" id="IPR043502">
    <property type="entry name" value="DNA/RNA_pol_sf"/>
</dbReference>
<dbReference type="Pfam" id="PF17917">
    <property type="entry name" value="RT_RNaseH"/>
    <property type="match status" value="1"/>
</dbReference>
<evidence type="ECO:0000256" key="2">
    <source>
        <dbReference type="ARBA" id="ARBA00022679"/>
    </source>
</evidence>
<evidence type="ECO:0000259" key="9">
    <source>
        <dbReference type="PROSITE" id="PS50878"/>
    </source>
</evidence>
<dbReference type="InterPro" id="IPR036397">
    <property type="entry name" value="RNaseH_sf"/>
</dbReference>
<feature type="domain" description="Reverse transcriptase" evidence="9">
    <location>
        <begin position="674"/>
        <end position="853"/>
    </location>
</feature>
<dbReference type="FunFam" id="1.10.340.70:FF:000001">
    <property type="entry name" value="Retrovirus-related Pol polyprotein from transposon gypsy-like Protein"/>
    <property type="match status" value="1"/>
</dbReference>
<evidence type="ECO:0000256" key="5">
    <source>
        <dbReference type="ARBA" id="ARBA00022759"/>
    </source>
</evidence>
<evidence type="ECO:0000256" key="4">
    <source>
        <dbReference type="ARBA" id="ARBA00022722"/>
    </source>
</evidence>
<gene>
    <name evidence="11" type="primary">ABSGL_00715.1 scaffold 921</name>
</gene>
<dbReference type="Gene3D" id="3.10.10.10">
    <property type="entry name" value="HIV Type 1 Reverse Transcriptase, subunit A, domain 1"/>
    <property type="match status" value="1"/>
</dbReference>
<reference evidence="11" key="1">
    <citation type="submission" date="2016-04" db="EMBL/GenBank/DDBJ databases">
        <authorList>
            <person name="Evans L.H."/>
            <person name="Alamgir A."/>
            <person name="Owens N."/>
            <person name="Weber N.D."/>
            <person name="Virtaneva K."/>
            <person name="Barbian K."/>
            <person name="Babar A."/>
            <person name="Rosenke K."/>
        </authorList>
    </citation>
    <scope>NUCLEOTIDE SEQUENCE [LARGE SCALE GENOMIC DNA]</scope>
    <source>
        <strain evidence="11">CBS 101.48</strain>
    </source>
</reference>
<evidence type="ECO:0000256" key="3">
    <source>
        <dbReference type="ARBA" id="ARBA00022695"/>
    </source>
</evidence>